<evidence type="ECO:0000256" key="2">
    <source>
        <dbReference type="SAM" id="Phobius"/>
    </source>
</evidence>
<sequence length="210" mass="22702">MGFVALAALGLAAFAAMWWMKLDRALWSTVGAALFLGAIGYAWQGRPLLAAAPVQHRATTTAIVPEEIAMRDMLFGRYTQDSAYIMAADAMTRSGDSSAAARAVLGGLSRLPRSFMLWTWAGVTLSADADDQMTPPALLAFRQAARLAPDHPAPPYYLGLTYIRAGQLAPARAAWMRALALSPEGADYRREIAIRLAVLDRLIALPRDAR</sequence>
<evidence type="ECO:0000313" key="4">
    <source>
        <dbReference type="Proteomes" id="UP000218784"/>
    </source>
</evidence>
<proteinExistence type="predicted"/>
<dbReference type="PROSITE" id="PS50005">
    <property type="entry name" value="TPR"/>
    <property type="match status" value="1"/>
</dbReference>
<evidence type="ECO:0000313" key="3">
    <source>
        <dbReference type="EMBL" id="PCG10796.1"/>
    </source>
</evidence>
<dbReference type="RefSeq" id="WP_096610573.1">
    <property type="nucleotide sequence ID" value="NZ_NWVD01000001.1"/>
</dbReference>
<keyword evidence="2" id="KW-1133">Transmembrane helix</keyword>
<comment type="caution">
    <text evidence="3">The sequence shown here is derived from an EMBL/GenBank/DDBJ whole genome shotgun (WGS) entry which is preliminary data.</text>
</comment>
<organism evidence="3 4">
    <name type="scientific">Sphingomonas ginsenosidimutans</name>
    <dbReference type="NCBI Taxonomy" id="862134"/>
    <lineage>
        <taxon>Bacteria</taxon>
        <taxon>Pseudomonadati</taxon>
        <taxon>Pseudomonadota</taxon>
        <taxon>Alphaproteobacteria</taxon>
        <taxon>Sphingomonadales</taxon>
        <taxon>Sphingomonadaceae</taxon>
        <taxon>Sphingomonas</taxon>
    </lineage>
</organism>
<keyword evidence="1" id="KW-0802">TPR repeat</keyword>
<keyword evidence="2" id="KW-0472">Membrane</keyword>
<feature type="transmembrane region" description="Helical" evidence="2">
    <location>
        <begin position="25"/>
        <end position="43"/>
    </location>
</feature>
<dbReference type="EMBL" id="NWVD01000001">
    <property type="protein sequence ID" value="PCG10796.1"/>
    <property type="molecule type" value="Genomic_DNA"/>
</dbReference>
<protein>
    <submittedName>
        <fullName evidence="3">Uncharacterized protein</fullName>
    </submittedName>
</protein>
<feature type="repeat" description="TPR" evidence="1">
    <location>
        <begin position="152"/>
        <end position="185"/>
    </location>
</feature>
<dbReference type="InterPro" id="IPR019734">
    <property type="entry name" value="TPR_rpt"/>
</dbReference>
<dbReference type="AlphaFoldDB" id="A0A2A4I1Z7"/>
<dbReference type="Gene3D" id="1.25.40.10">
    <property type="entry name" value="Tetratricopeptide repeat domain"/>
    <property type="match status" value="1"/>
</dbReference>
<dbReference type="Proteomes" id="UP000218784">
    <property type="component" value="Unassembled WGS sequence"/>
</dbReference>
<evidence type="ECO:0000256" key="1">
    <source>
        <dbReference type="PROSITE-ProRule" id="PRU00339"/>
    </source>
</evidence>
<reference evidence="3 4" key="1">
    <citation type="submission" date="2017-09" db="EMBL/GenBank/DDBJ databases">
        <title>Sphingomonas ginsenosidimutans KACC 14949, whole genome shotgun sequence.</title>
        <authorList>
            <person name="Feng G."/>
            <person name="Zhu H."/>
        </authorList>
    </citation>
    <scope>NUCLEOTIDE SEQUENCE [LARGE SCALE GENOMIC DNA]</scope>
    <source>
        <strain evidence="3 4">KACC 14949</strain>
    </source>
</reference>
<dbReference type="SUPFAM" id="SSF48452">
    <property type="entry name" value="TPR-like"/>
    <property type="match status" value="1"/>
</dbReference>
<dbReference type="InterPro" id="IPR011990">
    <property type="entry name" value="TPR-like_helical_dom_sf"/>
</dbReference>
<keyword evidence="4" id="KW-1185">Reference proteome</keyword>
<gene>
    <name evidence="3" type="ORF">COA17_05355</name>
</gene>
<accession>A0A2A4I1Z7</accession>
<name>A0A2A4I1Z7_9SPHN</name>
<keyword evidence="2" id="KW-0812">Transmembrane</keyword>